<name>A0A5J9THN2_9POAL</name>
<gene>
    <name evidence="3" type="ORF">EJB05_44332</name>
</gene>
<feature type="domain" description="WIYLD" evidence="2">
    <location>
        <begin position="6"/>
        <end position="68"/>
    </location>
</feature>
<dbReference type="Gene3D" id="1.10.8.850">
    <property type="entry name" value="Histone-lysine N methyltransferase , C-terminal domain-like"/>
    <property type="match status" value="1"/>
</dbReference>
<evidence type="ECO:0000313" key="4">
    <source>
        <dbReference type="Proteomes" id="UP000324897"/>
    </source>
</evidence>
<keyword evidence="4" id="KW-1185">Reference proteome</keyword>
<protein>
    <recommendedName>
        <fullName evidence="2">WIYLD domain-containing protein</fullName>
    </recommendedName>
</protein>
<dbReference type="Proteomes" id="UP000324897">
    <property type="component" value="Chromosome 3"/>
</dbReference>
<feature type="region of interest" description="Disordered" evidence="1">
    <location>
        <begin position="81"/>
        <end position="106"/>
    </location>
</feature>
<evidence type="ECO:0000259" key="2">
    <source>
        <dbReference type="Pfam" id="PF10440"/>
    </source>
</evidence>
<dbReference type="InterPro" id="IPR043017">
    <property type="entry name" value="WIYLD_dom_sf"/>
</dbReference>
<dbReference type="Pfam" id="PF10440">
    <property type="entry name" value="WIYLD"/>
    <property type="match status" value="1"/>
</dbReference>
<dbReference type="InterPro" id="IPR018848">
    <property type="entry name" value="WIYLD_domain"/>
</dbReference>
<proteinExistence type="predicted"/>
<sequence>MPRRGPKKGDRRIDAALDHFAGMGYDAREVRAIVQRLLKLYGGADAWPLLEEGSYQVVQDVLFEKQEEEEEKQLLLEHHPQEEEQQVEVGEEPPKHQGPAVDEAPPENNMAMFEVYNEVSAEPDSPIEGVEDSVFADLPTPEVVVPPPVAVGTGGTARPCYGWISESEDEEEITGEQPEEHVLSLEGGSPSILILLNFTDVVTEMSPAAILILPNFTDVVLHVLLVQWKMVSIVFMMLLITMSSELLLVSEFDYSRYQPEKINDVFAYAGVVVTV</sequence>
<evidence type="ECO:0000313" key="3">
    <source>
        <dbReference type="EMBL" id="TVU10784.1"/>
    </source>
</evidence>
<evidence type="ECO:0000256" key="1">
    <source>
        <dbReference type="SAM" id="MobiDB-lite"/>
    </source>
</evidence>
<dbReference type="PANTHER" id="PTHR34271">
    <property type="entry name" value="NUCLEOLAR HISTONE METHYLTRANSFERASE-RELATED PROTEIN"/>
    <property type="match status" value="1"/>
</dbReference>
<dbReference type="PANTHER" id="PTHR34271:SF18">
    <property type="entry name" value="WIYLD DOMAIN-CONTAINING PROTEIN"/>
    <property type="match status" value="1"/>
</dbReference>
<accession>A0A5J9THN2</accession>
<dbReference type="OrthoDB" id="1898570at2759"/>
<dbReference type="AlphaFoldDB" id="A0A5J9THN2"/>
<dbReference type="Gramene" id="TVU10784">
    <property type="protein sequence ID" value="TVU10784"/>
    <property type="gene ID" value="EJB05_44332"/>
</dbReference>
<organism evidence="3 4">
    <name type="scientific">Eragrostis curvula</name>
    <name type="common">weeping love grass</name>
    <dbReference type="NCBI Taxonomy" id="38414"/>
    <lineage>
        <taxon>Eukaryota</taxon>
        <taxon>Viridiplantae</taxon>
        <taxon>Streptophyta</taxon>
        <taxon>Embryophyta</taxon>
        <taxon>Tracheophyta</taxon>
        <taxon>Spermatophyta</taxon>
        <taxon>Magnoliopsida</taxon>
        <taxon>Liliopsida</taxon>
        <taxon>Poales</taxon>
        <taxon>Poaceae</taxon>
        <taxon>PACMAD clade</taxon>
        <taxon>Chloridoideae</taxon>
        <taxon>Eragrostideae</taxon>
        <taxon>Eragrostidinae</taxon>
        <taxon>Eragrostis</taxon>
    </lineage>
</organism>
<reference evidence="3 4" key="1">
    <citation type="journal article" date="2019" name="Sci. Rep.">
        <title>A high-quality genome of Eragrostis curvula grass provides insights into Poaceae evolution and supports new strategies to enhance forage quality.</title>
        <authorList>
            <person name="Carballo J."/>
            <person name="Santos B.A.C.M."/>
            <person name="Zappacosta D."/>
            <person name="Garbus I."/>
            <person name="Selva J.P."/>
            <person name="Gallo C.A."/>
            <person name="Diaz A."/>
            <person name="Albertini E."/>
            <person name="Caccamo M."/>
            <person name="Echenique V."/>
        </authorList>
    </citation>
    <scope>NUCLEOTIDE SEQUENCE [LARGE SCALE GENOMIC DNA]</scope>
    <source>
        <strain evidence="4">cv. Victoria</strain>
        <tissue evidence="3">Leaf</tissue>
    </source>
</reference>
<comment type="caution">
    <text evidence="3">The sequence shown here is derived from an EMBL/GenBank/DDBJ whole genome shotgun (WGS) entry which is preliminary data.</text>
</comment>
<dbReference type="EMBL" id="RWGY01000039">
    <property type="protein sequence ID" value="TVU10784.1"/>
    <property type="molecule type" value="Genomic_DNA"/>
</dbReference>